<accession>A0A3L8DFK5</accession>
<evidence type="ECO:0000256" key="5">
    <source>
        <dbReference type="ARBA" id="ARBA00022552"/>
    </source>
</evidence>
<comment type="caution">
    <text evidence="10">The sequence shown here is derived from an EMBL/GenBank/DDBJ whole genome shotgun (WGS) entry which is preliminary data.</text>
</comment>
<organism evidence="10">
    <name type="scientific">Ooceraea biroi</name>
    <name type="common">Clonal raider ant</name>
    <name type="synonym">Cerapachys biroi</name>
    <dbReference type="NCBI Taxonomy" id="2015173"/>
    <lineage>
        <taxon>Eukaryota</taxon>
        <taxon>Metazoa</taxon>
        <taxon>Ecdysozoa</taxon>
        <taxon>Arthropoda</taxon>
        <taxon>Hexapoda</taxon>
        <taxon>Insecta</taxon>
        <taxon>Pterygota</taxon>
        <taxon>Neoptera</taxon>
        <taxon>Endopterygota</taxon>
        <taxon>Hymenoptera</taxon>
        <taxon>Apocrita</taxon>
        <taxon>Aculeata</taxon>
        <taxon>Formicoidea</taxon>
        <taxon>Formicidae</taxon>
        <taxon>Dorylinae</taxon>
        <taxon>Ooceraea</taxon>
    </lineage>
</organism>
<dbReference type="AlphaFoldDB" id="A0A3L8DFK5"/>
<dbReference type="GO" id="GO:0005634">
    <property type="term" value="C:nucleus"/>
    <property type="evidence" value="ECO:0007669"/>
    <property type="project" value="UniProtKB-SubCell"/>
</dbReference>
<evidence type="ECO:0000313" key="10">
    <source>
        <dbReference type="EMBL" id="RLU18678.1"/>
    </source>
</evidence>
<dbReference type="PANTHER" id="PTHR31633">
    <property type="entry name" value="H/ACA RIBONUCLEOPROTEIN COMPLEX NON-CORE SUBUNIT NAF1"/>
    <property type="match status" value="1"/>
</dbReference>
<proteinExistence type="inferred from homology"/>
<name>A0A3L8DFK5_OOCBI</name>
<evidence type="ECO:0000256" key="3">
    <source>
        <dbReference type="ARBA" id="ARBA00021438"/>
    </source>
</evidence>
<keyword evidence="4" id="KW-0690">Ribosome biogenesis</keyword>
<feature type="compositionally biased region" description="Acidic residues" evidence="9">
    <location>
        <begin position="231"/>
        <end position="242"/>
    </location>
</feature>
<dbReference type="Proteomes" id="UP000279307">
    <property type="component" value="Chromosome 9"/>
</dbReference>
<dbReference type="GO" id="GO:0003723">
    <property type="term" value="F:RNA binding"/>
    <property type="evidence" value="ECO:0007669"/>
    <property type="project" value="UniProtKB-KW"/>
</dbReference>
<feature type="compositionally biased region" description="Low complexity" evidence="9">
    <location>
        <begin position="442"/>
        <end position="464"/>
    </location>
</feature>
<dbReference type="GO" id="GO:0005732">
    <property type="term" value="C:sno(s)RNA-containing ribonucleoprotein complex"/>
    <property type="evidence" value="ECO:0007669"/>
    <property type="project" value="InterPro"/>
</dbReference>
<dbReference type="GO" id="GO:0000493">
    <property type="term" value="P:box H/ACA snoRNP assembly"/>
    <property type="evidence" value="ECO:0007669"/>
    <property type="project" value="InterPro"/>
</dbReference>
<dbReference type="GO" id="GO:0006364">
    <property type="term" value="P:rRNA processing"/>
    <property type="evidence" value="ECO:0007669"/>
    <property type="project" value="UniProtKB-KW"/>
</dbReference>
<dbReference type="InterPro" id="IPR007504">
    <property type="entry name" value="H/ACA_rnp_Gar1/Naf1"/>
</dbReference>
<comment type="subcellular location">
    <subcellularLocation>
        <location evidence="1">Nucleus</location>
    </subcellularLocation>
</comment>
<evidence type="ECO:0000256" key="1">
    <source>
        <dbReference type="ARBA" id="ARBA00004123"/>
    </source>
</evidence>
<dbReference type="GO" id="GO:0001522">
    <property type="term" value="P:pseudouridine synthesis"/>
    <property type="evidence" value="ECO:0007669"/>
    <property type="project" value="InterPro"/>
</dbReference>
<dbReference type="Pfam" id="PF04410">
    <property type="entry name" value="Gar1"/>
    <property type="match status" value="1"/>
</dbReference>
<evidence type="ECO:0000256" key="8">
    <source>
        <dbReference type="ARBA" id="ARBA00023242"/>
    </source>
</evidence>
<dbReference type="Gene3D" id="2.40.10.230">
    <property type="entry name" value="Probable tRNA pseudouridine synthase domain"/>
    <property type="match status" value="1"/>
</dbReference>
<dbReference type="EMBL" id="QOIP01000009">
    <property type="protein sequence ID" value="RLU18678.1"/>
    <property type="molecule type" value="Genomic_DNA"/>
</dbReference>
<keyword evidence="7" id="KW-0694">RNA-binding</keyword>
<evidence type="ECO:0000256" key="6">
    <source>
        <dbReference type="ARBA" id="ARBA00022553"/>
    </source>
</evidence>
<reference evidence="10" key="2">
    <citation type="submission" date="2018-07" db="EMBL/GenBank/DDBJ databases">
        <authorList>
            <person name="Mckenzie S.K."/>
            <person name="Kronauer D.J.C."/>
        </authorList>
    </citation>
    <scope>NUCLEOTIDE SEQUENCE</scope>
    <source>
        <strain evidence="10">Clonal line C1</strain>
    </source>
</reference>
<feature type="region of interest" description="Disordered" evidence="9">
    <location>
        <begin position="441"/>
        <end position="464"/>
    </location>
</feature>
<evidence type="ECO:0000256" key="4">
    <source>
        <dbReference type="ARBA" id="ARBA00022517"/>
    </source>
</evidence>
<evidence type="ECO:0000256" key="2">
    <source>
        <dbReference type="ARBA" id="ARBA00009801"/>
    </source>
</evidence>
<sequence>MRRIKCDFFGGNVMRKCKYDRVQNDSRRCTSLRGWRIPKGTYAKVEETTGLKSLGVIALEYGDSSDVEDMEDTNENLNQPAVPSVQALNLQQQKKSNVANKQIQKSELDDLPPIEDLMINVDELLCDVFGKVFKIVEQVVIVQPIPGKPTLNLDSVLFLDKGQKTLGTILDVYGHISEPLYCVRFNSSEHIQKCNIEVDMTVYYCPNVTSYTTIFFAQELRQLKHSDTIDENEAPVFSDDEEERKYQMQKDKNVSHDNTPQKKNAPNPCKKRRYDWQSNHPWNRCGYSQWYNQEAQPCINAMQNEQYSFPQANPRQYSFQNNMYRDQAWSSIPHCPPSPCNRPYGVGAAYNGPRSYNSNNAADANQDCQDVKPNFQRNNTMYQYPKIPFGMPARINPTSPPYPMNYHQLFNAQIPYMGMPPYPMYAYPPMSTHTNPACPFQSTHIPVSSPSSTTTSATTVNKSP</sequence>
<dbReference type="InterPro" id="IPR038664">
    <property type="entry name" value="Gar1/Naf1_Cbf5-bd_sf"/>
</dbReference>
<feature type="region of interest" description="Disordered" evidence="9">
    <location>
        <begin position="231"/>
        <end position="274"/>
    </location>
</feature>
<dbReference type="SUPFAM" id="SSF50447">
    <property type="entry name" value="Translation proteins"/>
    <property type="match status" value="1"/>
</dbReference>
<keyword evidence="5" id="KW-0698">rRNA processing</keyword>
<dbReference type="PANTHER" id="PTHR31633:SF1">
    <property type="entry name" value="H_ACA RIBONUCLEOPROTEIN COMPLEX NON-CORE SUBUNIT NAF1"/>
    <property type="match status" value="1"/>
</dbReference>
<gene>
    <name evidence="10" type="ORF">DMN91_009035</name>
</gene>
<dbReference type="InterPro" id="IPR009000">
    <property type="entry name" value="Transl_B-barrel_sf"/>
</dbReference>
<dbReference type="InterPro" id="IPR040309">
    <property type="entry name" value="Naf1"/>
</dbReference>
<comment type="similarity">
    <text evidence="2">Belongs to the NAF1 family.</text>
</comment>
<feature type="compositionally biased region" description="Basic and acidic residues" evidence="9">
    <location>
        <begin position="243"/>
        <end position="255"/>
    </location>
</feature>
<keyword evidence="6" id="KW-0597">Phosphoprotein</keyword>
<evidence type="ECO:0000256" key="9">
    <source>
        <dbReference type="SAM" id="MobiDB-lite"/>
    </source>
</evidence>
<dbReference type="OrthoDB" id="21550at2759"/>
<evidence type="ECO:0000256" key="7">
    <source>
        <dbReference type="ARBA" id="ARBA00022884"/>
    </source>
</evidence>
<keyword evidence="8" id="KW-0539">Nucleus</keyword>
<reference evidence="10" key="1">
    <citation type="journal article" date="2018" name="Genome Res.">
        <title>The genomic architecture and molecular evolution of ant odorant receptors.</title>
        <authorList>
            <person name="McKenzie S.K."/>
            <person name="Kronauer D.J.C."/>
        </authorList>
    </citation>
    <scope>NUCLEOTIDE SEQUENCE [LARGE SCALE GENOMIC DNA]</scope>
    <source>
        <strain evidence="10">Clonal line C1</strain>
    </source>
</reference>
<protein>
    <recommendedName>
        <fullName evidence="3">H/ACA ribonucleoprotein complex non-core subunit NAF1</fullName>
    </recommendedName>
</protein>